<organism evidence="2 3">
    <name type="scientific">Lithocarpus litseifolius</name>
    <dbReference type="NCBI Taxonomy" id="425828"/>
    <lineage>
        <taxon>Eukaryota</taxon>
        <taxon>Viridiplantae</taxon>
        <taxon>Streptophyta</taxon>
        <taxon>Embryophyta</taxon>
        <taxon>Tracheophyta</taxon>
        <taxon>Spermatophyta</taxon>
        <taxon>Magnoliopsida</taxon>
        <taxon>eudicotyledons</taxon>
        <taxon>Gunneridae</taxon>
        <taxon>Pentapetalae</taxon>
        <taxon>rosids</taxon>
        <taxon>fabids</taxon>
        <taxon>Fagales</taxon>
        <taxon>Fagaceae</taxon>
        <taxon>Lithocarpus</taxon>
    </lineage>
</organism>
<dbReference type="GO" id="GO:2000134">
    <property type="term" value="P:negative regulation of G1/S transition of mitotic cell cycle"/>
    <property type="evidence" value="ECO:0007669"/>
    <property type="project" value="TreeGrafter"/>
</dbReference>
<reference evidence="2 3" key="1">
    <citation type="submission" date="2024-01" db="EMBL/GenBank/DDBJ databases">
        <title>A telomere-to-telomere, gap-free genome of sweet tea (Lithocarpus litseifolius).</title>
        <authorList>
            <person name="Zhou J."/>
        </authorList>
    </citation>
    <scope>NUCLEOTIDE SEQUENCE [LARGE SCALE GENOMIC DNA]</scope>
    <source>
        <strain evidence="2">Zhou-2022a</strain>
        <tissue evidence="2">Leaf</tissue>
    </source>
</reference>
<evidence type="ECO:0000313" key="3">
    <source>
        <dbReference type="Proteomes" id="UP001459277"/>
    </source>
</evidence>
<dbReference type="GO" id="GO:0000785">
    <property type="term" value="C:chromatin"/>
    <property type="evidence" value="ECO:0007669"/>
    <property type="project" value="TreeGrafter"/>
</dbReference>
<dbReference type="GO" id="GO:0006357">
    <property type="term" value="P:regulation of transcription by RNA polymerase II"/>
    <property type="evidence" value="ECO:0007669"/>
    <property type="project" value="InterPro"/>
</dbReference>
<dbReference type="EMBL" id="JAZDWU010000002">
    <property type="protein sequence ID" value="KAL0012853.1"/>
    <property type="molecule type" value="Genomic_DNA"/>
</dbReference>
<dbReference type="PANTHER" id="PTHR13742">
    <property type="entry name" value="RETINOBLASTOMA-ASSOCIATED PROTEIN RB -RELATED"/>
    <property type="match status" value="1"/>
</dbReference>
<dbReference type="GO" id="GO:0030154">
    <property type="term" value="P:cell differentiation"/>
    <property type="evidence" value="ECO:0007669"/>
    <property type="project" value="TreeGrafter"/>
</dbReference>
<dbReference type="GO" id="GO:0005667">
    <property type="term" value="C:transcription regulator complex"/>
    <property type="evidence" value="ECO:0007669"/>
    <property type="project" value="TreeGrafter"/>
</dbReference>
<dbReference type="InterPro" id="IPR028309">
    <property type="entry name" value="RB_fam"/>
</dbReference>
<name>A0AAW2DTG4_9ROSI</name>
<feature type="domain" description="Retinoblastoma-associated protein N-terminal" evidence="1">
    <location>
        <begin position="104"/>
        <end position="138"/>
    </location>
</feature>
<dbReference type="GO" id="GO:0000977">
    <property type="term" value="F:RNA polymerase II transcription regulatory region sequence-specific DNA binding"/>
    <property type="evidence" value="ECO:0007669"/>
    <property type="project" value="TreeGrafter"/>
</dbReference>
<comment type="caution">
    <text evidence="2">The sequence shown here is derived from an EMBL/GenBank/DDBJ whole genome shotgun (WGS) entry which is preliminary data.</text>
</comment>
<dbReference type="InterPro" id="IPR024599">
    <property type="entry name" value="RB_N"/>
</dbReference>
<dbReference type="AlphaFoldDB" id="A0AAW2DTG4"/>
<keyword evidence="3" id="KW-1185">Reference proteome</keyword>
<sequence>MEDVKPSEAASANNSQTDSAAATVEFGGLVLYAFCELNVDFDDRMECRWMRTAMKLFKETIHLLQTNVSAFGNRTLDEAERFWFAFVLFSIKRLSEKNLDSEQQRSDDNGYTLCQILRAAKLNIVDFFKELPQFVVKAGPTLSNI</sequence>
<protein>
    <recommendedName>
        <fullName evidence="1">Retinoblastoma-associated protein N-terminal domain-containing protein</fullName>
    </recommendedName>
</protein>
<evidence type="ECO:0000259" key="1">
    <source>
        <dbReference type="Pfam" id="PF11934"/>
    </source>
</evidence>
<dbReference type="PANTHER" id="PTHR13742:SF17">
    <property type="entry name" value="RE32990P-RELATED"/>
    <property type="match status" value="1"/>
</dbReference>
<evidence type="ECO:0000313" key="2">
    <source>
        <dbReference type="EMBL" id="KAL0012853.1"/>
    </source>
</evidence>
<gene>
    <name evidence="2" type="ORF">SO802_007961</name>
</gene>
<dbReference type="Proteomes" id="UP001459277">
    <property type="component" value="Unassembled WGS sequence"/>
</dbReference>
<proteinExistence type="predicted"/>
<dbReference type="Pfam" id="PF11934">
    <property type="entry name" value="DUF3452"/>
    <property type="match status" value="1"/>
</dbReference>
<accession>A0AAW2DTG4</accession>